<keyword evidence="1" id="KW-0472">Membrane</keyword>
<keyword evidence="1" id="KW-0812">Transmembrane</keyword>
<comment type="caution">
    <text evidence="2">The sequence shown here is derived from an EMBL/GenBank/DDBJ whole genome shotgun (WGS) entry which is preliminary data.</text>
</comment>
<dbReference type="RefSeq" id="WP_168004767.1">
    <property type="nucleotide sequence ID" value="NZ_JAATHJ010000002.1"/>
</dbReference>
<reference evidence="2 3" key="1">
    <citation type="submission" date="2020-03" db="EMBL/GenBank/DDBJ databases">
        <title>Assessment of the enzymatic potential of alkaline-tolerant lipase obtained from Bacillus luteus H11 (technogenic soil) for the bioremediation of saline soils contaminated with petroleum substances.</title>
        <authorList>
            <person name="Kalwasinska A."/>
        </authorList>
    </citation>
    <scope>NUCLEOTIDE SEQUENCE [LARGE SCALE GENOMIC DNA]</scope>
    <source>
        <strain evidence="2 3">H11</strain>
    </source>
</reference>
<evidence type="ECO:0000313" key="2">
    <source>
        <dbReference type="EMBL" id="NJP36484.1"/>
    </source>
</evidence>
<sequence length="60" mass="6360">MRSFDIIFFILACTGTIGIMGLGIALAQLSIPLLLLFGGLFGGSLAVGFRRKKRLQSTSA</sequence>
<keyword evidence="3" id="KW-1185">Reference proteome</keyword>
<evidence type="ECO:0000256" key="1">
    <source>
        <dbReference type="SAM" id="Phobius"/>
    </source>
</evidence>
<keyword evidence="1" id="KW-1133">Transmembrane helix</keyword>
<feature type="transmembrane region" description="Helical" evidence="1">
    <location>
        <begin position="31"/>
        <end position="49"/>
    </location>
</feature>
<evidence type="ECO:0000313" key="3">
    <source>
        <dbReference type="Proteomes" id="UP000752012"/>
    </source>
</evidence>
<gene>
    <name evidence="2" type="ORF">HCN83_02640</name>
</gene>
<accession>A0A969PS18</accession>
<proteinExistence type="predicted"/>
<dbReference type="EMBL" id="JAATHJ010000002">
    <property type="protein sequence ID" value="NJP36484.1"/>
    <property type="molecule type" value="Genomic_DNA"/>
</dbReference>
<dbReference type="AlphaFoldDB" id="A0A969PS18"/>
<dbReference type="Proteomes" id="UP000752012">
    <property type="component" value="Unassembled WGS sequence"/>
</dbReference>
<organism evidence="2 3">
    <name type="scientific">Alkalicoccus luteus</name>
    <dbReference type="NCBI Taxonomy" id="1237094"/>
    <lineage>
        <taxon>Bacteria</taxon>
        <taxon>Bacillati</taxon>
        <taxon>Bacillota</taxon>
        <taxon>Bacilli</taxon>
        <taxon>Bacillales</taxon>
        <taxon>Bacillaceae</taxon>
        <taxon>Alkalicoccus</taxon>
    </lineage>
</organism>
<feature type="transmembrane region" description="Helical" evidence="1">
    <location>
        <begin position="7"/>
        <end position="25"/>
    </location>
</feature>
<name>A0A969PS18_9BACI</name>
<protein>
    <submittedName>
        <fullName evidence="2">DUF5325 family protein</fullName>
    </submittedName>
</protein>